<reference evidence="2" key="1">
    <citation type="submission" date="2022-07" db="EMBL/GenBank/DDBJ databases">
        <title>Fungi with potential for degradation of polypropylene.</title>
        <authorList>
            <person name="Gostincar C."/>
        </authorList>
    </citation>
    <scope>NUCLEOTIDE SEQUENCE</scope>
    <source>
        <strain evidence="2">EXF-13287</strain>
    </source>
</reference>
<dbReference type="EMBL" id="JANBVN010000265">
    <property type="protein sequence ID" value="KAJ9130542.1"/>
    <property type="molecule type" value="Genomic_DNA"/>
</dbReference>
<feature type="compositionally biased region" description="Basic and acidic residues" evidence="1">
    <location>
        <begin position="555"/>
        <end position="566"/>
    </location>
</feature>
<evidence type="ECO:0000313" key="2">
    <source>
        <dbReference type="EMBL" id="KAJ9130542.1"/>
    </source>
</evidence>
<feature type="compositionally biased region" description="Basic and acidic residues" evidence="1">
    <location>
        <begin position="780"/>
        <end position="796"/>
    </location>
</feature>
<feature type="region of interest" description="Disordered" evidence="1">
    <location>
        <begin position="349"/>
        <end position="399"/>
    </location>
</feature>
<protein>
    <submittedName>
        <fullName evidence="2">Uncharacterized protein</fullName>
    </submittedName>
</protein>
<feature type="region of interest" description="Disordered" evidence="1">
    <location>
        <begin position="1157"/>
        <end position="1185"/>
    </location>
</feature>
<feature type="region of interest" description="Disordered" evidence="1">
    <location>
        <begin position="409"/>
        <end position="428"/>
    </location>
</feature>
<feature type="compositionally biased region" description="Polar residues" evidence="1">
    <location>
        <begin position="620"/>
        <end position="634"/>
    </location>
</feature>
<feature type="compositionally biased region" description="Basic residues" evidence="1">
    <location>
        <begin position="214"/>
        <end position="223"/>
    </location>
</feature>
<dbReference type="Proteomes" id="UP001174691">
    <property type="component" value="Unassembled WGS sequence"/>
</dbReference>
<evidence type="ECO:0000256" key="1">
    <source>
        <dbReference type="SAM" id="MobiDB-lite"/>
    </source>
</evidence>
<feature type="compositionally biased region" description="Polar residues" evidence="1">
    <location>
        <begin position="866"/>
        <end position="880"/>
    </location>
</feature>
<feature type="compositionally biased region" description="Low complexity" evidence="1">
    <location>
        <begin position="972"/>
        <end position="1014"/>
    </location>
</feature>
<comment type="caution">
    <text evidence="2">The sequence shown here is derived from an EMBL/GenBank/DDBJ whole genome shotgun (WGS) entry which is preliminary data.</text>
</comment>
<feature type="region of interest" description="Disordered" evidence="1">
    <location>
        <begin position="240"/>
        <end position="265"/>
    </location>
</feature>
<feature type="region of interest" description="Disordered" evidence="1">
    <location>
        <begin position="908"/>
        <end position="1143"/>
    </location>
</feature>
<evidence type="ECO:0000313" key="3">
    <source>
        <dbReference type="Proteomes" id="UP001174691"/>
    </source>
</evidence>
<feature type="compositionally biased region" description="Polar residues" evidence="1">
    <location>
        <begin position="697"/>
        <end position="718"/>
    </location>
</feature>
<feature type="compositionally biased region" description="Basic and acidic residues" evidence="1">
    <location>
        <begin position="721"/>
        <end position="730"/>
    </location>
</feature>
<feature type="compositionally biased region" description="Acidic residues" evidence="1">
    <location>
        <begin position="928"/>
        <end position="941"/>
    </location>
</feature>
<feature type="region of interest" description="Disordered" evidence="1">
    <location>
        <begin position="281"/>
        <end position="308"/>
    </location>
</feature>
<feature type="compositionally biased region" description="Basic and acidic residues" evidence="1">
    <location>
        <begin position="1223"/>
        <end position="1233"/>
    </location>
</feature>
<feature type="compositionally biased region" description="Low complexity" evidence="1">
    <location>
        <begin position="1132"/>
        <end position="1143"/>
    </location>
</feature>
<feature type="compositionally biased region" description="Low complexity" evidence="1">
    <location>
        <begin position="1157"/>
        <end position="1172"/>
    </location>
</feature>
<feature type="region of interest" description="Disordered" evidence="1">
    <location>
        <begin position="452"/>
        <end position="752"/>
    </location>
</feature>
<feature type="region of interest" description="Disordered" evidence="1">
    <location>
        <begin position="779"/>
        <end position="892"/>
    </location>
</feature>
<sequence>MVAGLEGIVMPPVTSLELDATMWQSGSNPVTRTSFLPPPVPRARAWQRIPVPAVTKPCKIWKRTVAEPGTESDALQYARAMAELESQGTGERKRARKAGHVPVWGDAQWDSRVEEPRDGSWDLVEARATVAELHDEADDADVPAIVSRRATFPEEKLRWVPRKRHNSRWPIEPSNKPRKTMVAELQPLVEFEVPTASIDTAAVQHSPQRATAKQMRRRSTCRLSRRVSLAHVEAISAIQSPSARRMSQVAPSPAKSSPIKKVSASPQKSFTLLATPAKILFKPSPSKDRSPAARQSPTKPAPSPLPAPIVEASEAEDSFLCSESSILVFEQPIPEARAEPAYETRRRVSLQNAMRLDRRSTGGRRSFGLGNSRRSPPSRRHSFMPQSGATSSESKSRRHTLDVFGETATVAAEMDQDEETTTGFSSAETTENISEVVVDVCANLDIFGQKSGVTRRRKARRSNAQQQQALPDVRNGEGASSPSSAASRCPSQDVDDSPLPIGLGITHTTADGANGSPDQAAMLDTSFSMPTEDSDEADTAEKDFWLDDGIGATPYEREDQPTRDDEVQQGNIFTPHDPEGLSTIFEDEEASFTESATAQYASDHLQDAHDSIPSSEGCDNISNGIGSPSPGTTSELDERSSPDAGLSSADKVEDVEEDRGLSDDVREETMEQSFDFAMDADDGVQRRRSVEQDATPVPNNQHEGSPGKTSTMLPSSVASPRLEKCDREQEQEQEQEELECHASPSEDDISINTSEENFCGTVVVQDFVAQDDGTIVVEDFPTHEDAAAESQAHEEQPADGLECGDAGTTHDSSPLSEVEVASSPAGGIEETEVPSGTPPQATTASVGTHGNIETVLDTPPSKGFTPINTDRVSPPVQASPSVKDLDEEDHDEAYDDLQEEDMALVMDYEPTVPINIEEEPVAATASEPDTEPAAPEEESEAEMLRKFVTRVSANKAAAALAKRNLRPKRRSGSTGSTTTSVTGSPASKPSSSSSSSSLSAESAQRMMAASMASSPAPPPPRRPLGEKDANSPSPTKKRKVSGGGGGKKSAGGKTTHPDDLFSGNPALYSAEISPPKSKRLRGRRRGAEVESDNTVDFTNVNRAYASDQKTQSRDSSSSADPAPRRSTRTRSSRIQLNPPAPSANSIAALSLIPVRLSSGCSSSSSSSSMGLSQADMSAADGDMPTPVVVSRTARSTAAEKDLAAVTRVNTRKNKAGAMPPKVVLDDVGRRLRR</sequence>
<dbReference type="AlphaFoldDB" id="A0AA38R0J6"/>
<feature type="region of interest" description="Disordered" evidence="1">
    <location>
        <begin position="202"/>
        <end position="223"/>
    </location>
</feature>
<proteinExistence type="predicted"/>
<feature type="compositionally biased region" description="Low complexity" evidence="1">
    <location>
        <begin position="953"/>
        <end position="962"/>
    </location>
</feature>
<gene>
    <name evidence="2" type="ORF">NKR19_g9846</name>
</gene>
<feature type="compositionally biased region" description="Basic and acidic residues" evidence="1">
    <location>
        <begin position="658"/>
        <end position="669"/>
    </location>
</feature>
<feature type="compositionally biased region" description="Polar residues" evidence="1">
    <location>
        <begin position="384"/>
        <end position="393"/>
    </location>
</feature>
<keyword evidence="3" id="KW-1185">Reference proteome</keyword>
<organism evidence="2 3">
    <name type="scientific">Coniochaeta hoffmannii</name>
    <dbReference type="NCBI Taxonomy" id="91930"/>
    <lineage>
        <taxon>Eukaryota</taxon>
        <taxon>Fungi</taxon>
        <taxon>Dikarya</taxon>
        <taxon>Ascomycota</taxon>
        <taxon>Pezizomycotina</taxon>
        <taxon>Sordariomycetes</taxon>
        <taxon>Sordariomycetidae</taxon>
        <taxon>Coniochaetales</taxon>
        <taxon>Coniochaetaceae</taxon>
        <taxon>Coniochaeta</taxon>
    </lineage>
</organism>
<feature type="region of interest" description="Disordered" evidence="1">
    <location>
        <begin position="1208"/>
        <end position="1233"/>
    </location>
</feature>
<name>A0AA38R0J6_9PEZI</name>
<feature type="compositionally biased region" description="Polar residues" evidence="1">
    <location>
        <begin position="1092"/>
        <end position="1101"/>
    </location>
</feature>
<feature type="compositionally biased region" description="Polar residues" evidence="1">
    <location>
        <begin position="838"/>
        <end position="848"/>
    </location>
</feature>
<feature type="non-terminal residue" evidence="2">
    <location>
        <position position="1"/>
    </location>
</feature>
<accession>A0AA38R0J6</accession>